<feature type="compositionally biased region" description="Low complexity" evidence="1">
    <location>
        <begin position="38"/>
        <end position="57"/>
    </location>
</feature>
<dbReference type="AlphaFoldDB" id="A0A2R5G7B2"/>
<organism evidence="2 3">
    <name type="scientific">Hondaea fermentalgiana</name>
    <dbReference type="NCBI Taxonomy" id="2315210"/>
    <lineage>
        <taxon>Eukaryota</taxon>
        <taxon>Sar</taxon>
        <taxon>Stramenopiles</taxon>
        <taxon>Bigyra</taxon>
        <taxon>Labyrinthulomycetes</taxon>
        <taxon>Thraustochytrida</taxon>
        <taxon>Thraustochytriidae</taxon>
        <taxon>Hondaea</taxon>
    </lineage>
</organism>
<feature type="region of interest" description="Disordered" evidence="1">
    <location>
        <begin position="1"/>
        <end position="255"/>
    </location>
</feature>
<feature type="compositionally biased region" description="Low complexity" evidence="1">
    <location>
        <begin position="105"/>
        <end position="114"/>
    </location>
</feature>
<feature type="compositionally biased region" description="Basic and acidic residues" evidence="1">
    <location>
        <begin position="683"/>
        <end position="692"/>
    </location>
</feature>
<feature type="compositionally biased region" description="Basic and acidic residues" evidence="1">
    <location>
        <begin position="66"/>
        <end position="87"/>
    </location>
</feature>
<comment type="caution">
    <text evidence="2">The sequence shown here is derived from an EMBL/GenBank/DDBJ whole genome shotgun (WGS) entry which is preliminary data.</text>
</comment>
<dbReference type="Proteomes" id="UP000241890">
    <property type="component" value="Unassembled WGS sequence"/>
</dbReference>
<reference evidence="2 3" key="1">
    <citation type="submission" date="2017-12" db="EMBL/GenBank/DDBJ databases">
        <title>Sequencing, de novo assembly and annotation of complete genome of a new Thraustochytrid species, strain FCC1311.</title>
        <authorList>
            <person name="Sedici K."/>
            <person name="Godart F."/>
            <person name="Aiese Cigliano R."/>
            <person name="Sanseverino W."/>
            <person name="Barakat M."/>
            <person name="Ortet P."/>
            <person name="Marechal E."/>
            <person name="Cagnac O."/>
            <person name="Amato A."/>
        </authorList>
    </citation>
    <scope>NUCLEOTIDE SEQUENCE [LARGE SCALE GENOMIC DNA]</scope>
</reference>
<accession>A0A2R5G7B2</accession>
<name>A0A2R5G7B2_9STRA</name>
<keyword evidence="3" id="KW-1185">Reference proteome</keyword>
<feature type="compositionally biased region" description="Low complexity" evidence="1">
    <location>
        <begin position="163"/>
        <end position="176"/>
    </location>
</feature>
<feature type="compositionally biased region" description="Basic and acidic residues" evidence="1">
    <location>
        <begin position="233"/>
        <end position="255"/>
    </location>
</feature>
<feature type="compositionally biased region" description="Low complexity" evidence="1">
    <location>
        <begin position="133"/>
        <end position="147"/>
    </location>
</feature>
<evidence type="ECO:0000256" key="1">
    <source>
        <dbReference type="SAM" id="MobiDB-lite"/>
    </source>
</evidence>
<gene>
    <name evidence="2" type="ORF">FCC1311_031652</name>
</gene>
<sequence>MEERAAAAVLGNLKDKEGEADEEAERQEDREATKDGQNAASTAAAAAAAAGTTSANAEENGEGQQDGDKEVKKKKKNEDLNQEEEKAGQPAAKKQRKEDTDVGADDVAMGDAQVSTIEKEGEPEPSATHDKVSPSAQDPSDSSSQSQNPERADDNGSGEGTEDNAAVAAEADATATQGGSADKDENDASSSSSSNILAKPLNTSSTSSSGGVDGPGDGNDTNGSGSKGGPLGAEDRNKAGNSAKDKRPPPEALGLDEHIDLYTSISEELWTNIRQERDWNQLYEKLNQKYDWMSRSFASVSLFKQRCKLLMEERRKRQHVATWKNMKSALTGPAITVILEKRLKLLNVPPSEVPWDFSMLGDYFAQRIQRSDRSPGSILDWPQGPKNSMISKLMALHKYYGYGSFYQVHEHVDQLVQACEVELAILSTCDCVGCSRWKLTQYRVNTQAFELRLRWTRKRAEIMRDLLELHRQHPHVDQEGEFATLVKEKIPVFENWRNKDINLFLHAAHSSRKCNACEPGSRPKRPYRNRKFVALQAAEERHAVAEANFNLAEQVASSPAAISEARRNLQLAEEGAKVALKAVAPVIERAPQGQDTANVVAAVAAAAGVSYSLQNLGSAGKLSPRFPFYNPLPSSASGSLLAASPLAGSSAAPLQTSPKDGAPAVPAADASATAAAAAAVIGEQKDEEKSKDGSNPVPDLAHESSLGPASDNVGDGDAPMETSEPRASRSRTSSKSDPKK</sequence>
<feature type="region of interest" description="Disordered" evidence="1">
    <location>
        <begin position="674"/>
        <end position="740"/>
    </location>
</feature>
<evidence type="ECO:0000313" key="2">
    <source>
        <dbReference type="EMBL" id="GBG26942.1"/>
    </source>
</evidence>
<dbReference type="InParanoid" id="A0A2R5G7B2"/>
<feature type="region of interest" description="Disordered" evidence="1">
    <location>
        <begin position="649"/>
        <end position="668"/>
    </location>
</feature>
<dbReference type="EMBL" id="BEYU01000026">
    <property type="protein sequence ID" value="GBG26942.1"/>
    <property type="molecule type" value="Genomic_DNA"/>
</dbReference>
<feature type="compositionally biased region" description="Basic and acidic residues" evidence="1">
    <location>
        <begin position="117"/>
        <end position="132"/>
    </location>
</feature>
<protein>
    <submittedName>
        <fullName evidence="2">Uncharacterized protein</fullName>
    </submittedName>
</protein>
<evidence type="ECO:0000313" key="3">
    <source>
        <dbReference type="Proteomes" id="UP000241890"/>
    </source>
</evidence>
<proteinExistence type="predicted"/>